<dbReference type="InterPro" id="IPR057326">
    <property type="entry name" value="KR_dom"/>
</dbReference>
<proteinExistence type="inferred from homology"/>
<dbReference type="CDD" id="cd05374">
    <property type="entry name" value="17beta-HSD-like_SDR_c"/>
    <property type="match status" value="1"/>
</dbReference>
<sequence length="293" mass="31057">MAAPKTVLITGASRGIGLLTAKRLADRGHVVYAGMRGLTTRNEGAAAELAAYAPGASGTIVPIDLDVTDATSVDRAIEGIEKDRAIDVLVNNAGVMPVGLTEGFTMKQAEDLFDVNVYGVMRTTKAVLPQMRKRRTGLVVSLSSVAGRFGMPYFGLYCSSKWAMEAYCEALHYELEPFGIESVLVEPSGHGTDLVTTAPAPGDTSTVGEYGDLSNGRDRLLGMFQGMFDQRDASTDANNVAMKIVELVDMDGPRPIRTQVGHDMGVSALNDAVAPIQAELVNSLKPVYTGAAQ</sequence>
<dbReference type="InterPro" id="IPR051911">
    <property type="entry name" value="SDR_oxidoreductase"/>
</dbReference>
<dbReference type="Pfam" id="PF00106">
    <property type="entry name" value="adh_short"/>
    <property type="match status" value="1"/>
</dbReference>
<evidence type="ECO:0000256" key="1">
    <source>
        <dbReference type="RuleBase" id="RU000363"/>
    </source>
</evidence>
<dbReference type="PROSITE" id="PS00061">
    <property type="entry name" value="ADH_SHORT"/>
    <property type="match status" value="1"/>
</dbReference>
<dbReference type="PANTHER" id="PTHR43976:SF9">
    <property type="entry name" value="OXIDOREDUCTASE"/>
    <property type="match status" value="1"/>
</dbReference>
<dbReference type="Proteomes" id="UP001209803">
    <property type="component" value="Chromosome"/>
</dbReference>
<evidence type="ECO:0000313" key="3">
    <source>
        <dbReference type="EMBL" id="WFE89085.1"/>
    </source>
</evidence>
<dbReference type="InterPro" id="IPR020904">
    <property type="entry name" value="Sc_DH/Rdtase_CS"/>
</dbReference>
<evidence type="ECO:0000313" key="4">
    <source>
        <dbReference type="Proteomes" id="UP001209803"/>
    </source>
</evidence>
<dbReference type="PRINTS" id="PR00080">
    <property type="entry name" value="SDRFAMILY"/>
</dbReference>
<keyword evidence="4" id="KW-1185">Reference proteome</keyword>
<protein>
    <submittedName>
        <fullName evidence="3">SDR family oxidoreductase</fullName>
    </submittedName>
</protein>
<dbReference type="SUPFAM" id="SSF51735">
    <property type="entry name" value="NAD(P)-binding Rossmann-fold domains"/>
    <property type="match status" value="1"/>
</dbReference>
<gene>
    <name evidence="3" type="ORF">K1718_23480</name>
</gene>
<evidence type="ECO:0000259" key="2">
    <source>
        <dbReference type="SMART" id="SM00822"/>
    </source>
</evidence>
<dbReference type="PANTHER" id="PTHR43976">
    <property type="entry name" value="SHORT CHAIN DEHYDROGENASE"/>
    <property type="match status" value="1"/>
</dbReference>
<dbReference type="PRINTS" id="PR00081">
    <property type="entry name" value="GDHRDH"/>
</dbReference>
<dbReference type="SMART" id="SM00822">
    <property type="entry name" value="PKS_KR"/>
    <property type="match status" value="1"/>
</dbReference>
<organism evidence="3 4">
    <name type="scientific">Roseibium porphyridii</name>
    <dbReference type="NCBI Taxonomy" id="2866279"/>
    <lineage>
        <taxon>Bacteria</taxon>
        <taxon>Pseudomonadati</taxon>
        <taxon>Pseudomonadota</taxon>
        <taxon>Alphaproteobacteria</taxon>
        <taxon>Hyphomicrobiales</taxon>
        <taxon>Stappiaceae</taxon>
        <taxon>Roseibium</taxon>
    </lineage>
</organism>
<dbReference type="EMBL" id="CP120863">
    <property type="protein sequence ID" value="WFE89085.1"/>
    <property type="molecule type" value="Genomic_DNA"/>
</dbReference>
<name>A0ABY8F5F2_9HYPH</name>
<reference evidence="3 4" key="1">
    <citation type="submission" date="2023-03" db="EMBL/GenBank/DDBJ databases">
        <title>Roseibium porphyridii sp. nov. and Roseibium rhodosorbium sp. nov. isolated from marine algae, Porphyridium cruentum and Rhodosorus marinus, respectively.</title>
        <authorList>
            <person name="Lee M.W."/>
            <person name="Choi B.J."/>
            <person name="Lee J.K."/>
            <person name="Choi D.G."/>
            <person name="Baek J.H."/>
            <person name="Bayburt H."/>
            <person name="Kim J.M."/>
            <person name="Han D.M."/>
            <person name="Kim K.H."/>
            <person name="Jeon C.O."/>
        </authorList>
    </citation>
    <scope>NUCLEOTIDE SEQUENCE [LARGE SCALE GENOMIC DNA]</scope>
    <source>
        <strain evidence="3 4">KMA01</strain>
    </source>
</reference>
<comment type="similarity">
    <text evidence="1">Belongs to the short-chain dehydrogenases/reductases (SDR) family.</text>
</comment>
<accession>A0ABY8F5F2</accession>
<dbReference type="Gene3D" id="3.40.50.720">
    <property type="entry name" value="NAD(P)-binding Rossmann-like Domain"/>
    <property type="match status" value="1"/>
</dbReference>
<dbReference type="InterPro" id="IPR002347">
    <property type="entry name" value="SDR_fam"/>
</dbReference>
<dbReference type="InterPro" id="IPR036291">
    <property type="entry name" value="NAD(P)-bd_dom_sf"/>
</dbReference>
<dbReference type="RefSeq" id="WP_265680651.1">
    <property type="nucleotide sequence ID" value="NZ_CP120863.1"/>
</dbReference>
<feature type="domain" description="Ketoreductase" evidence="2">
    <location>
        <begin position="5"/>
        <end position="186"/>
    </location>
</feature>